<sequence>MIESLPAVKSRFRAGSNWSAFTPLRLYFSTSSLITNVHKVLEHHDGSKHFIRGVNSSHILVVFTDSCEYRDGDSPVLLTCLLPVLNHVLAVDWVNTGAEGDLGSVLLIDKKKVTIPDPSDAAPRSLSVCLWVSHVEVTQNEPKTVERELDTRGCLGKNLEEVGGASSGSSCVFQGSCGGAVILFLSSCILPHVLSPAQGQIEVRLWMPPLRTAAEDSAASSALSAGFWHLLLFEMNEKDPYEWNRTGQVVYRTSGSITKCPARAVRATGVCLNKCF</sequence>
<reference evidence="1 2" key="1">
    <citation type="submission" date="2021-06" db="EMBL/GenBank/DDBJ databases">
        <authorList>
            <person name="Palmer J.M."/>
        </authorList>
    </citation>
    <scope>NUCLEOTIDE SEQUENCE [LARGE SCALE GENOMIC DNA]</scope>
    <source>
        <strain evidence="1 2">XC_2019</strain>
        <tissue evidence="1">Muscle</tissue>
    </source>
</reference>
<dbReference type="EMBL" id="JAHRIN010075624">
    <property type="protein sequence ID" value="MEQ2216994.1"/>
    <property type="molecule type" value="Genomic_DNA"/>
</dbReference>
<dbReference type="Proteomes" id="UP001434883">
    <property type="component" value="Unassembled WGS sequence"/>
</dbReference>
<evidence type="ECO:0000313" key="1">
    <source>
        <dbReference type="EMBL" id="MEQ2216994.1"/>
    </source>
</evidence>
<gene>
    <name evidence="1" type="ORF">XENOCAPTIV_007808</name>
</gene>
<keyword evidence="2" id="KW-1185">Reference proteome</keyword>
<evidence type="ECO:0008006" key="3">
    <source>
        <dbReference type="Google" id="ProtNLM"/>
    </source>
</evidence>
<protein>
    <recommendedName>
        <fullName evidence="3">Ig-like domain-containing protein</fullName>
    </recommendedName>
</protein>
<proteinExistence type="predicted"/>
<evidence type="ECO:0000313" key="2">
    <source>
        <dbReference type="Proteomes" id="UP001434883"/>
    </source>
</evidence>
<accession>A0ABV0S8U8</accession>
<organism evidence="1 2">
    <name type="scientific">Xenoophorus captivus</name>
    <dbReference type="NCBI Taxonomy" id="1517983"/>
    <lineage>
        <taxon>Eukaryota</taxon>
        <taxon>Metazoa</taxon>
        <taxon>Chordata</taxon>
        <taxon>Craniata</taxon>
        <taxon>Vertebrata</taxon>
        <taxon>Euteleostomi</taxon>
        <taxon>Actinopterygii</taxon>
        <taxon>Neopterygii</taxon>
        <taxon>Teleostei</taxon>
        <taxon>Neoteleostei</taxon>
        <taxon>Acanthomorphata</taxon>
        <taxon>Ovalentaria</taxon>
        <taxon>Atherinomorphae</taxon>
        <taxon>Cyprinodontiformes</taxon>
        <taxon>Goodeidae</taxon>
        <taxon>Xenoophorus</taxon>
    </lineage>
</organism>
<comment type="caution">
    <text evidence="1">The sequence shown here is derived from an EMBL/GenBank/DDBJ whole genome shotgun (WGS) entry which is preliminary data.</text>
</comment>
<name>A0ABV0S8U8_9TELE</name>